<evidence type="ECO:0000313" key="3">
    <source>
        <dbReference type="EMBL" id="RMX44754.1"/>
    </source>
</evidence>
<keyword evidence="4" id="KW-1185">Reference proteome</keyword>
<keyword evidence="2" id="KW-0963">Cytoplasm</keyword>
<dbReference type="GO" id="GO:0035025">
    <property type="term" value="P:positive regulation of Rho protein signal transduction"/>
    <property type="evidence" value="ECO:0007669"/>
    <property type="project" value="TreeGrafter"/>
</dbReference>
<dbReference type="SUPFAM" id="SSF48065">
    <property type="entry name" value="DBL homology domain (DH-domain)"/>
    <property type="match status" value="1"/>
</dbReference>
<dbReference type="PANTHER" id="PTHR46006:SF5">
    <property type="entry name" value="DH DOMAIN-CONTAINING PROTEIN"/>
    <property type="match status" value="1"/>
</dbReference>
<dbReference type="STRING" id="46731.A0A3M6TU39"/>
<organism evidence="3 4">
    <name type="scientific">Pocillopora damicornis</name>
    <name type="common">Cauliflower coral</name>
    <name type="synonym">Millepora damicornis</name>
    <dbReference type="NCBI Taxonomy" id="46731"/>
    <lineage>
        <taxon>Eukaryota</taxon>
        <taxon>Metazoa</taxon>
        <taxon>Cnidaria</taxon>
        <taxon>Anthozoa</taxon>
        <taxon>Hexacorallia</taxon>
        <taxon>Scleractinia</taxon>
        <taxon>Astrocoeniina</taxon>
        <taxon>Pocilloporidae</taxon>
        <taxon>Pocillopora</taxon>
    </lineage>
</organism>
<evidence type="ECO:0000313" key="4">
    <source>
        <dbReference type="Proteomes" id="UP000275408"/>
    </source>
</evidence>
<evidence type="ECO:0000256" key="1">
    <source>
        <dbReference type="ARBA" id="ARBA00004496"/>
    </source>
</evidence>
<name>A0A3M6TU39_POCDA</name>
<dbReference type="Proteomes" id="UP000275408">
    <property type="component" value="Unassembled WGS sequence"/>
</dbReference>
<dbReference type="InterPro" id="IPR035899">
    <property type="entry name" value="DBL_dom_sf"/>
</dbReference>
<accession>A0A3M6TU39</accession>
<evidence type="ECO:0000256" key="2">
    <source>
        <dbReference type="ARBA" id="ARBA00022490"/>
    </source>
</evidence>
<dbReference type="InterPro" id="IPR051480">
    <property type="entry name" value="Endocytic_GEF_Adapter"/>
</dbReference>
<dbReference type="EMBL" id="RCHS01002956">
    <property type="protein sequence ID" value="RMX44754.1"/>
    <property type="molecule type" value="Genomic_DNA"/>
</dbReference>
<reference evidence="3 4" key="1">
    <citation type="journal article" date="2018" name="Sci. Rep.">
        <title>Comparative analysis of the Pocillopora damicornis genome highlights role of immune system in coral evolution.</title>
        <authorList>
            <person name="Cunning R."/>
            <person name="Bay R.A."/>
            <person name="Gillette P."/>
            <person name="Baker A.C."/>
            <person name="Traylor-Knowles N."/>
        </authorList>
    </citation>
    <scope>NUCLEOTIDE SEQUENCE [LARGE SCALE GENOMIC DNA]</scope>
    <source>
        <strain evidence="3">RSMAS</strain>
        <tissue evidence="3">Whole animal</tissue>
    </source>
</reference>
<dbReference type="AlphaFoldDB" id="A0A3M6TU39"/>
<feature type="non-terminal residue" evidence="3">
    <location>
        <position position="180"/>
    </location>
</feature>
<comment type="subcellular location">
    <subcellularLocation>
        <location evidence="1">Cytoplasm</location>
    </subcellularLocation>
</comment>
<dbReference type="GO" id="GO:0005737">
    <property type="term" value="C:cytoplasm"/>
    <property type="evidence" value="ECO:0007669"/>
    <property type="project" value="UniProtKB-SubCell"/>
</dbReference>
<sequence>MTIRTKIVQWNESRTSCSPYNTNFWLPCICGKKPCIIGKTERIPLHLLSLVFNASQYFGMEESNNTPSLNALQTVVFVSDFFFLYYIWEFSNVDFGSIPLESEDFFQAYEIYCSKQVTCRENPKCGKMDLNSFILAPVQRIMNGSINSIFVPCGVTCRENPKCRKMDLNSFILDPVQRII</sequence>
<dbReference type="PANTHER" id="PTHR46006">
    <property type="entry name" value="RHO GUANINE NUCLEOTIDE EXCHANGE FACTOR AT 64C, ISOFORM A"/>
    <property type="match status" value="1"/>
</dbReference>
<comment type="caution">
    <text evidence="3">The sequence shown here is derived from an EMBL/GenBank/DDBJ whole genome shotgun (WGS) entry which is preliminary data.</text>
</comment>
<protein>
    <submittedName>
        <fullName evidence="3">Uncharacterized protein</fullName>
    </submittedName>
</protein>
<dbReference type="OrthoDB" id="5973771at2759"/>
<gene>
    <name evidence="3" type="ORF">pdam_00009187</name>
</gene>
<proteinExistence type="predicted"/>